<name>S2JZ12_MUCC1</name>
<keyword evidence="3" id="KW-1185">Reference proteome</keyword>
<evidence type="ECO:0000313" key="2">
    <source>
        <dbReference type="EMBL" id="EPB85060.1"/>
    </source>
</evidence>
<evidence type="ECO:0000313" key="3">
    <source>
        <dbReference type="Proteomes" id="UP000014254"/>
    </source>
</evidence>
<protein>
    <submittedName>
        <fullName evidence="2">Uncharacterized protein</fullName>
    </submittedName>
</protein>
<dbReference type="InParanoid" id="S2JZ12"/>
<dbReference type="STRING" id="1220926.S2JZ12"/>
<dbReference type="OrthoDB" id="2275544at2759"/>
<dbReference type="Proteomes" id="UP000014254">
    <property type="component" value="Unassembled WGS sequence"/>
</dbReference>
<proteinExistence type="predicted"/>
<feature type="region of interest" description="Disordered" evidence="1">
    <location>
        <begin position="37"/>
        <end position="60"/>
    </location>
</feature>
<dbReference type="EMBL" id="KE124022">
    <property type="protein sequence ID" value="EPB85060.1"/>
    <property type="molecule type" value="Genomic_DNA"/>
</dbReference>
<feature type="region of interest" description="Disordered" evidence="1">
    <location>
        <begin position="137"/>
        <end position="157"/>
    </location>
</feature>
<feature type="compositionally biased region" description="Low complexity" evidence="1">
    <location>
        <begin position="142"/>
        <end position="156"/>
    </location>
</feature>
<sequence>MFDQQLYQHYVMPQPPPQHQPPQQHMNINHMLSPRAPASSALNHHQFQYSRKNPSHQPDSKLNRFMNMWQRNHRIDPNPPSQQSSMFKVSSKPMIFDRKAIESSSSVWRDSVMYEAPQPPSTPNHRQQRNRASFVSISSRATQQQQPPLLPQQQTTVMESPKLSSWLPGLFHFKQPKYMEGFITERQEPDGRIRRKGEMKLPHPVKPILLRFKLEIYQLQTNQKKRIYRINFIQQQGDAMALVAAVKLLDQTLQTYEHEAELVATANGWNTRNEIFM</sequence>
<dbReference type="VEuPathDB" id="FungiDB:HMPREF1544_08189"/>
<evidence type="ECO:0000256" key="1">
    <source>
        <dbReference type="SAM" id="MobiDB-lite"/>
    </source>
</evidence>
<accession>S2JZ12</accession>
<dbReference type="AlphaFoldDB" id="S2JZ12"/>
<organism evidence="2 3">
    <name type="scientific">Mucor circinelloides f. circinelloides (strain 1006PhL)</name>
    <name type="common">Mucormycosis agent</name>
    <name type="synonym">Calyptromyces circinelloides</name>
    <dbReference type="NCBI Taxonomy" id="1220926"/>
    <lineage>
        <taxon>Eukaryota</taxon>
        <taxon>Fungi</taxon>
        <taxon>Fungi incertae sedis</taxon>
        <taxon>Mucoromycota</taxon>
        <taxon>Mucoromycotina</taxon>
        <taxon>Mucoromycetes</taxon>
        <taxon>Mucorales</taxon>
        <taxon>Mucorineae</taxon>
        <taxon>Mucoraceae</taxon>
        <taxon>Mucor</taxon>
    </lineage>
</organism>
<gene>
    <name evidence="2" type="ORF">HMPREF1544_08189</name>
</gene>
<feature type="compositionally biased region" description="Polar residues" evidence="1">
    <location>
        <begin position="40"/>
        <end position="57"/>
    </location>
</feature>
<reference evidence="3" key="1">
    <citation type="submission" date="2013-05" db="EMBL/GenBank/DDBJ databases">
        <title>The Genome sequence of Mucor circinelloides f. circinelloides 1006PhL.</title>
        <authorList>
            <consortium name="The Broad Institute Genomics Platform"/>
            <person name="Cuomo C."/>
            <person name="Earl A."/>
            <person name="Findley K."/>
            <person name="Lee S.C."/>
            <person name="Walker B."/>
            <person name="Young S."/>
            <person name="Zeng Q."/>
            <person name="Gargeya S."/>
            <person name="Fitzgerald M."/>
            <person name="Haas B."/>
            <person name="Abouelleil A."/>
            <person name="Allen A.W."/>
            <person name="Alvarado L."/>
            <person name="Arachchi H.M."/>
            <person name="Berlin A.M."/>
            <person name="Chapman S.B."/>
            <person name="Gainer-Dewar J."/>
            <person name="Goldberg J."/>
            <person name="Griggs A."/>
            <person name="Gujja S."/>
            <person name="Hansen M."/>
            <person name="Howarth C."/>
            <person name="Imamovic A."/>
            <person name="Ireland A."/>
            <person name="Larimer J."/>
            <person name="McCowan C."/>
            <person name="Murphy C."/>
            <person name="Pearson M."/>
            <person name="Poon T.W."/>
            <person name="Priest M."/>
            <person name="Roberts A."/>
            <person name="Saif S."/>
            <person name="Shea T."/>
            <person name="Sisk P."/>
            <person name="Sykes S."/>
            <person name="Wortman J."/>
            <person name="Nusbaum C."/>
            <person name="Birren B."/>
        </authorList>
    </citation>
    <scope>NUCLEOTIDE SEQUENCE [LARGE SCALE GENOMIC DNA]</scope>
    <source>
        <strain evidence="3">1006PhL</strain>
    </source>
</reference>